<dbReference type="Proteomes" id="UP000652567">
    <property type="component" value="Unassembled WGS sequence"/>
</dbReference>
<keyword evidence="3" id="KW-1185">Reference proteome</keyword>
<protein>
    <recommendedName>
        <fullName evidence="4">Tetratricopeptide repeat protein</fullName>
    </recommendedName>
</protein>
<evidence type="ECO:0000313" key="3">
    <source>
        <dbReference type="Proteomes" id="UP000652567"/>
    </source>
</evidence>
<comment type="caution">
    <text evidence="2">The sequence shown here is derived from an EMBL/GenBank/DDBJ whole genome shotgun (WGS) entry which is preliminary data.</text>
</comment>
<dbReference type="Gene3D" id="1.25.40.10">
    <property type="entry name" value="Tetratricopeptide repeat domain"/>
    <property type="match status" value="1"/>
</dbReference>
<proteinExistence type="predicted"/>
<evidence type="ECO:0000313" key="2">
    <source>
        <dbReference type="EMBL" id="MBE8716346.1"/>
    </source>
</evidence>
<dbReference type="RefSeq" id="WP_193907345.1">
    <property type="nucleotide sequence ID" value="NZ_PRDL01000001.1"/>
</dbReference>
<organism evidence="2 3">
    <name type="scientific">Cellvibrio polysaccharolyticus</name>
    <dbReference type="NCBI Taxonomy" id="2082724"/>
    <lineage>
        <taxon>Bacteria</taxon>
        <taxon>Pseudomonadati</taxon>
        <taxon>Pseudomonadota</taxon>
        <taxon>Gammaproteobacteria</taxon>
        <taxon>Cellvibrionales</taxon>
        <taxon>Cellvibrionaceae</taxon>
        <taxon>Cellvibrio</taxon>
    </lineage>
</organism>
<evidence type="ECO:0000256" key="1">
    <source>
        <dbReference type="SAM" id="SignalP"/>
    </source>
</evidence>
<sequence length="161" mass="17492">MIKQVLIHSCLAAALLISGCASTVNHESPTVRDRSSPGTTPPVLVEERAPDEIIIPPEQPPEVVQPQQPLINPAVSSLINQSRAQYNARNYPAAIASAERGLRIDRRTPELYLVLAQSYLQQSNAGQAKQFVQQGLRFAQPGSSVAESLNRVQEILQGGDF</sequence>
<name>A0A928V3P5_9GAMM</name>
<dbReference type="InterPro" id="IPR011990">
    <property type="entry name" value="TPR-like_helical_dom_sf"/>
</dbReference>
<evidence type="ECO:0008006" key="4">
    <source>
        <dbReference type="Google" id="ProtNLM"/>
    </source>
</evidence>
<gene>
    <name evidence="2" type="ORF">C4F51_04000</name>
</gene>
<dbReference type="PROSITE" id="PS51257">
    <property type="entry name" value="PROKAR_LIPOPROTEIN"/>
    <property type="match status" value="1"/>
</dbReference>
<accession>A0A928V3P5</accession>
<dbReference type="SUPFAM" id="SSF48452">
    <property type="entry name" value="TPR-like"/>
    <property type="match status" value="1"/>
</dbReference>
<keyword evidence="1" id="KW-0732">Signal</keyword>
<dbReference type="EMBL" id="PRDL01000001">
    <property type="protein sequence ID" value="MBE8716346.1"/>
    <property type="molecule type" value="Genomic_DNA"/>
</dbReference>
<feature type="signal peptide" evidence="1">
    <location>
        <begin position="1"/>
        <end position="23"/>
    </location>
</feature>
<reference evidence="2" key="1">
    <citation type="submission" date="2018-07" db="EMBL/GenBank/DDBJ databases">
        <title>Genome assembly of strain Ka43.</title>
        <authorList>
            <person name="Kukolya J."/>
            <person name="Nagy I."/>
            <person name="Horvath B."/>
            <person name="Toth A."/>
        </authorList>
    </citation>
    <scope>NUCLEOTIDE SEQUENCE</scope>
    <source>
        <strain evidence="2">KB43</strain>
    </source>
</reference>
<dbReference type="AlphaFoldDB" id="A0A928V3P5"/>
<feature type="chain" id="PRO_5037035993" description="Tetratricopeptide repeat protein" evidence="1">
    <location>
        <begin position="24"/>
        <end position="161"/>
    </location>
</feature>